<evidence type="ECO:0000256" key="4">
    <source>
        <dbReference type="ARBA" id="ARBA00022989"/>
    </source>
</evidence>
<feature type="transmembrane region" description="Helical" evidence="7">
    <location>
        <begin position="299"/>
        <end position="325"/>
    </location>
</feature>
<dbReference type="Pfam" id="PF02687">
    <property type="entry name" value="FtsX"/>
    <property type="match status" value="1"/>
</dbReference>
<reference evidence="9 10" key="1">
    <citation type="submission" date="2021-04" db="EMBL/GenBank/DDBJ databases">
        <title>Complete genome sequence of Stygiolobus sp. KN-1.</title>
        <authorList>
            <person name="Nakamura K."/>
            <person name="Sakai H."/>
            <person name="Kurosawa N."/>
        </authorList>
    </citation>
    <scope>NUCLEOTIDE SEQUENCE [LARGE SCALE GENOMIC DNA]</scope>
    <source>
        <strain evidence="9 10">KN-1</strain>
    </source>
</reference>
<sequence>MRFKDIISLAVSDISTRGIYSLLIILMLLIGVSSTFIAISQSQGVVSKEEQLFEFLRPNLLIVYPTSPVTQSQVSIVKSMKYVSEVYPVINQTIEVEVNAKNYTFYLLGVDNLSVITSYTITSGTSFDYSGLIIPSSSAVHLSPGVLVKVYVDKDAKYTYVTGVISYSHTIFQRIGVVSSTLFPSYNCLFTSLQYAEEITGDKNYTFLIVLTQSPLYNPNVTQEITSVFPNATVESLGVSSAVVARQYTSFTAYLISLSVIAILTSIITNGSITAISFNRRLREIGVMMALGMKRGQISLLYLLESSMLGVIGGVAGLVAGFYATENIVLTKAVTYTPIIYPVQLVELVILSLIASNIGSIYPVIRIFKLTPSEVMR</sequence>
<keyword evidence="3 7" id="KW-0812">Transmembrane</keyword>
<gene>
    <name evidence="9" type="ORF">KN1_01910</name>
</gene>
<dbReference type="PANTHER" id="PTHR30572:SF4">
    <property type="entry name" value="ABC TRANSPORTER PERMEASE YTRF"/>
    <property type="match status" value="1"/>
</dbReference>
<feature type="transmembrane region" description="Helical" evidence="7">
    <location>
        <begin position="345"/>
        <end position="368"/>
    </location>
</feature>
<name>A0A8D5ZGK2_9CREN</name>
<proteinExistence type="inferred from homology"/>
<protein>
    <submittedName>
        <fullName evidence="9">Permease</fullName>
    </submittedName>
</protein>
<evidence type="ECO:0000313" key="10">
    <source>
        <dbReference type="Proteomes" id="UP000825123"/>
    </source>
</evidence>
<organism evidence="9 10">
    <name type="scientific">Stygiolobus caldivivus</name>
    <dbReference type="NCBI Taxonomy" id="2824673"/>
    <lineage>
        <taxon>Archaea</taxon>
        <taxon>Thermoproteota</taxon>
        <taxon>Thermoprotei</taxon>
        <taxon>Sulfolobales</taxon>
        <taxon>Sulfolobaceae</taxon>
        <taxon>Stygiolobus</taxon>
    </lineage>
</organism>
<keyword evidence="5 7" id="KW-0472">Membrane</keyword>
<dbReference type="GO" id="GO:0005886">
    <property type="term" value="C:plasma membrane"/>
    <property type="evidence" value="ECO:0007669"/>
    <property type="project" value="UniProtKB-SubCell"/>
</dbReference>
<evidence type="ECO:0000313" key="9">
    <source>
        <dbReference type="EMBL" id="BCU68894.1"/>
    </source>
</evidence>
<comment type="subcellular location">
    <subcellularLocation>
        <location evidence="1">Cell membrane</location>
        <topology evidence="1">Multi-pass membrane protein</topology>
    </subcellularLocation>
</comment>
<evidence type="ECO:0000256" key="5">
    <source>
        <dbReference type="ARBA" id="ARBA00023136"/>
    </source>
</evidence>
<keyword evidence="2" id="KW-1003">Cell membrane</keyword>
<feature type="transmembrane region" description="Helical" evidence="7">
    <location>
        <begin position="20"/>
        <end position="39"/>
    </location>
</feature>
<accession>A0A8D5ZGK2</accession>
<evidence type="ECO:0000256" key="7">
    <source>
        <dbReference type="SAM" id="Phobius"/>
    </source>
</evidence>
<dbReference type="RefSeq" id="WP_221288852.1">
    <property type="nucleotide sequence ID" value="NZ_AP024597.1"/>
</dbReference>
<dbReference type="GeneID" id="66161943"/>
<keyword evidence="4 7" id="KW-1133">Transmembrane helix</keyword>
<feature type="domain" description="ABC3 transporter permease C-terminal" evidence="8">
    <location>
        <begin position="257"/>
        <end position="372"/>
    </location>
</feature>
<keyword evidence="10" id="KW-1185">Reference proteome</keyword>
<dbReference type="GO" id="GO:0022857">
    <property type="term" value="F:transmembrane transporter activity"/>
    <property type="evidence" value="ECO:0007669"/>
    <property type="project" value="TreeGrafter"/>
</dbReference>
<dbReference type="KEGG" id="csty:KN1_01910"/>
<comment type="similarity">
    <text evidence="6">Belongs to the ABC-4 integral membrane protein family.</text>
</comment>
<dbReference type="Proteomes" id="UP000825123">
    <property type="component" value="Chromosome"/>
</dbReference>
<dbReference type="AlphaFoldDB" id="A0A8D5ZGK2"/>
<evidence type="ECO:0000256" key="3">
    <source>
        <dbReference type="ARBA" id="ARBA00022692"/>
    </source>
</evidence>
<evidence type="ECO:0000259" key="8">
    <source>
        <dbReference type="Pfam" id="PF02687"/>
    </source>
</evidence>
<evidence type="ECO:0000256" key="1">
    <source>
        <dbReference type="ARBA" id="ARBA00004651"/>
    </source>
</evidence>
<evidence type="ECO:0000256" key="2">
    <source>
        <dbReference type="ARBA" id="ARBA00022475"/>
    </source>
</evidence>
<feature type="transmembrane region" description="Helical" evidence="7">
    <location>
        <begin position="251"/>
        <end position="278"/>
    </location>
</feature>
<dbReference type="EMBL" id="AP024597">
    <property type="protein sequence ID" value="BCU68894.1"/>
    <property type="molecule type" value="Genomic_DNA"/>
</dbReference>
<dbReference type="PANTHER" id="PTHR30572">
    <property type="entry name" value="MEMBRANE COMPONENT OF TRANSPORTER-RELATED"/>
    <property type="match status" value="1"/>
</dbReference>
<dbReference type="InterPro" id="IPR050250">
    <property type="entry name" value="Macrolide_Exporter_MacB"/>
</dbReference>
<dbReference type="InterPro" id="IPR003838">
    <property type="entry name" value="ABC3_permease_C"/>
</dbReference>
<evidence type="ECO:0000256" key="6">
    <source>
        <dbReference type="ARBA" id="ARBA00038076"/>
    </source>
</evidence>